<name>A0A6J5FCY7_9BURK</name>
<dbReference type="Proteomes" id="UP000494119">
    <property type="component" value="Unassembled WGS sequence"/>
</dbReference>
<protein>
    <submittedName>
        <fullName evidence="1">Uncharacterized protein</fullName>
    </submittedName>
</protein>
<dbReference type="AlphaFoldDB" id="A0A6J5FCY7"/>
<proteinExistence type="predicted"/>
<evidence type="ECO:0000313" key="2">
    <source>
        <dbReference type="Proteomes" id="UP000494119"/>
    </source>
</evidence>
<gene>
    <name evidence="1" type="ORF">LMG28688_00328</name>
</gene>
<organism evidence="1 2">
    <name type="scientific">Paraburkholderia caffeinitolerans</name>
    <dbReference type="NCBI Taxonomy" id="1723730"/>
    <lineage>
        <taxon>Bacteria</taxon>
        <taxon>Pseudomonadati</taxon>
        <taxon>Pseudomonadota</taxon>
        <taxon>Betaproteobacteria</taxon>
        <taxon>Burkholderiales</taxon>
        <taxon>Burkholderiaceae</taxon>
        <taxon>Paraburkholderia</taxon>
    </lineage>
</organism>
<evidence type="ECO:0000313" key="1">
    <source>
        <dbReference type="EMBL" id="CAB3776909.1"/>
    </source>
</evidence>
<reference evidence="1 2" key="1">
    <citation type="submission" date="2020-04" db="EMBL/GenBank/DDBJ databases">
        <authorList>
            <person name="De Canck E."/>
        </authorList>
    </citation>
    <scope>NUCLEOTIDE SEQUENCE [LARGE SCALE GENOMIC DNA]</scope>
    <source>
        <strain evidence="1 2">LMG 28688</strain>
    </source>
</reference>
<sequence length="43" mass="4642">MQNEPRQKGKAFGATIITPIQQVLHPLAGKPWAKASDAAGDWL</sequence>
<dbReference type="EMBL" id="CADIKL010000001">
    <property type="protein sequence ID" value="CAB3776909.1"/>
    <property type="molecule type" value="Genomic_DNA"/>
</dbReference>
<keyword evidence="2" id="KW-1185">Reference proteome</keyword>
<accession>A0A6J5FCY7</accession>